<proteinExistence type="predicted"/>
<evidence type="ECO:0000313" key="3">
    <source>
        <dbReference type="Proteomes" id="UP000629371"/>
    </source>
</evidence>
<gene>
    <name evidence="2" type="ORF">JK360_29295</name>
</gene>
<accession>A0ABS1N010</accession>
<sequence length="121" mass="12941">MAFSEGADSPDRGRPWKLSLEDREEVSDAAWRANDSISDAALRQHITEALHSDAAMTGRLTVAQPRPTAGDSERWGQTGADAPTRRTTPSTADTHISGTSLREMPVCRASRVVSAIRGGAP</sequence>
<dbReference type="Proteomes" id="UP000629371">
    <property type="component" value="Unassembled WGS sequence"/>
</dbReference>
<reference evidence="2 3" key="1">
    <citation type="submission" date="2021-01" db="EMBL/GenBank/DDBJ databases">
        <title>WGS of actinomycetes isolated from Thailand.</title>
        <authorList>
            <person name="Thawai C."/>
        </authorList>
    </citation>
    <scope>NUCLEOTIDE SEQUENCE [LARGE SCALE GENOMIC DNA]</scope>
    <source>
        <strain evidence="2 3">CH9-7</strain>
    </source>
</reference>
<keyword evidence="3" id="KW-1185">Reference proteome</keyword>
<protein>
    <submittedName>
        <fullName evidence="2">Uncharacterized protein</fullName>
    </submittedName>
</protein>
<feature type="region of interest" description="Disordered" evidence="1">
    <location>
        <begin position="57"/>
        <end position="100"/>
    </location>
</feature>
<dbReference type="RefSeq" id="WP_201809136.1">
    <property type="nucleotide sequence ID" value="NZ_JAERRI010000019.1"/>
</dbReference>
<feature type="region of interest" description="Disordered" evidence="1">
    <location>
        <begin position="1"/>
        <end position="22"/>
    </location>
</feature>
<comment type="caution">
    <text evidence="2">The sequence shown here is derived from an EMBL/GenBank/DDBJ whole genome shotgun (WGS) entry which is preliminary data.</text>
</comment>
<evidence type="ECO:0000313" key="2">
    <source>
        <dbReference type="EMBL" id="MBL1093379.1"/>
    </source>
</evidence>
<evidence type="ECO:0000256" key="1">
    <source>
        <dbReference type="SAM" id="MobiDB-lite"/>
    </source>
</evidence>
<organism evidence="2 3">
    <name type="scientific">Streptomyces siderophoricus</name>
    <dbReference type="NCBI Taxonomy" id="2802281"/>
    <lineage>
        <taxon>Bacteria</taxon>
        <taxon>Bacillati</taxon>
        <taxon>Actinomycetota</taxon>
        <taxon>Actinomycetes</taxon>
        <taxon>Kitasatosporales</taxon>
        <taxon>Streptomycetaceae</taxon>
        <taxon>Streptomyces</taxon>
    </lineage>
</organism>
<feature type="compositionally biased region" description="Polar residues" evidence="1">
    <location>
        <begin position="85"/>
        <end position="100"/>
    </location>
</feature>
<name>A0ABS1N010_9ACTN</name>
<dbReference type="EMBL" id="JAERRI010000019">
    <property type="protein sequence ID" value="MBL1093379.1"/>
    <property type="molecule type" value="Genomic_DNA"/>
</dbReference>